<dbReference type="AlphaFoldDB" id="A0A7X5TU69"/>
<dbReference type="EMBL" id="JAAMOX010000002">
    <property type="protein sequence ID" value="NIH54068.1"/>
    <property type="molecule type" value="Genomic_DNA"/>
</dbReference>
<protein>
    <submittedName>
        <fullName evidence="2">NADPH-dependent ferric siderophore reductase</fullName>
    </submittedName>
</protein>
<dbReference type="Pfam" id="PF04954">
    <property type="entry name" value="SIP"/>
    <property type="match status" value="1"/>
</dbReference>
<dbReference type="InterPro" id="IPR039261">
    <property type="entry name" value="FNR_nucleotide-bd"/>
</dbReference>
<gene>
    <name evidence="2" type="ORF">FHX76_001964</name>
</gene>
<dbReference type="Proteomes" id="UP000541033">
    <property type="component" value="Unassembled WGS sequence"/>
</dbReference>
<name>A0A7X5TU69_9MICO</name>
<feature type="domain" description="SIP-like Rossmann fold" evidence="1">
    <location>
        <begin position="35"/>
        <end position="103"/>
    </location>
</feature>
<evidence type="ECO:0000313" key="3">
    <source>
        <dbReference type="Proteomes" id="UP000541033"/>
    </source>
</evidence>
<proteinExistence type="predicted"/>
<evidence type="ECO:0000313" key="2">
    <source>
        <dbReference type="EMBL" id="NIH54068.1"/>
    </source>
</evidence>
<evidence type="ECO:0000259" key="1">
    <source>
        <dbReference type="Pfam" id="PF04954"/>
    </source>
</evidence>
<dbReference type="Gene3D" id="3.40.50.80">
    <property type="entry name" value="Nucleotide-binding domain of ferredoxin-NADP reductase (FNR) module"/>
    <property type="match status" value="1"/>
</dbReference>
<organism evidence="2 3">
    <name type="scientific">Lysinibacter cavernae</name>
    <dbReference type="NCBI Taxonomy" id="1640652"/>
    <lineage>
        <taxon>Bacteria</taxon>
        <taxon>Bacillati</taxon>
        <taxon>Actinomycetota</taxon>
        <taxon>Actinomycetes</taxon>
        <taxon>Micrococcales</taxon>
        <taxon>Microbacteriaceae</taxon>
        <taxon>Lysinibacter</taxon>
    </lineage>
</organism>
<keyword evidence="3" id="KW-1185">Reference proteome</keyword>
<dbReference type="RefSeq" id="WP_167150494.1">
    <property type="nucleotide sequence ID" value="NZ_JAAMOX010000002.1"/>
</dbReference>
<reference evidence="2 3" key="1">
    <citation type="submission" date="2020-02" db="EMBL/GenBank/DDBJ databases">
        <title>Sequencing the genomes of 1000 actinobacteria strains.</title>
        <authorList>
            <person name="Klenk H.-P."/>
        </authorList>
    </citation>
    <scope>NUCLEOTIDE SEQUENCE [LARGE SCALE GENOMIC DNA]</scope>
    <source>
        <strain evidence="2 3">DSM 27960</strain>
    </source>
</reference>
<comment type="caution">
    <text evidence="2">The sequence shown here is derived from an EMBL/GenBank/DDBJ whole genome shotgun (WGS) entry which is preliminary data.</text>
</comment>
<dbReference type="InterPro" id="IPR007037">
    <property type="entry name" value="SIP_rossman_dom"/>
</dbReference>
<sequence>MPELPLPEFSLPEVSELHDDTAVHGHVGWNPKTATDILIVGDEMDLPEIRDILEALPGWVRGQVFVEVFDRNFVRPFWVPQHVGVTWLARNEREGDPLTGRCAAPGQAAAVAARAWLSEMRPADSGVALPEHCMWIGIRHSPYSRDLQDELQASYGSTA</sequence>
<accession>A0A7X5TU69</accession>